<dbReference type="InterPro" id="IPR037512">
    <property type="entry name" value="PGPase_prok"/>
</dbReference>
<sequence length="225" mass="24525">MAPFTDIRGIAFDLDGTLVDSAPGLSRAIDLMLEDLQLPVAGLENVTRWIGNGADIMVNRALTWALGTSPDESQVAQARSCFDHHYLHTAESGSQLFSHVLEVLEVLSSKEIPLAIVTNKPTPFVRPLLESLNIDHFFSLIIGGDDVPIKKPHPAAIFMVLGQFGLLTEQLLFVGDSRNDIQAAKSAGVRSVGLSYGYNYGEPIEDSHPDQVIHQFDHLLSLIGK</sequence>
<keyword evidence="10 11" id="KW-0119">Carbohydrate metabolism</keyword>
<dbReference type="RefSeq" id="WP_214213374.1">
    <property type="nucleotide sequence ID" value="NZ_JABBFO010000006.1"/>
</dbReference>
<feature type="binding site" evidence="11">
    <location>
        <position position="176"/>
    </location>
    <ligand>
        <name>Mg(2+)</name>
        <dbReference type="ChEBI" id="CHEBI:18420"/>
    </ligand>
</feature>
<feature type="binding site" evidence="11">
    <location>
        <position position="15"/>
    </location>
    <ligand>
        <name>Mg(2+)</name>
        <dbReference type="ChEBI" id="CHEBI:18420"/>
    </ligand>
</feature>
<comment type="cofactor">
    <cofactor evidence="11">
        <name>chloride</name>
        <dbReference type="ChEBI" id="CHEBI:17996"/>
    </cofactor>
</comment>
<evidence type="ECO:0000313" key="13">
    <source>
        <dbReference type="Proteomes" id="UP000786875"/>
    </source>
</evidence>
<dbReference type="Gene3D" id="1.10.150.240">
    <property type="entry name" value="Putative phosphatase, domain 2"/>
    <property type="match status" value="1"/>
</dbReference>
<feature type="active site" description="Nucleophile" evidence="11">
    <location>
        <position position="13"/>
    </location>
</feature>
<comment type="similarity">
    <text evidence="4 11">Belongs to the HAD-like hydrolase superfamily. CbbY/CbbZ/Gph/YieH family.</text>
</comment>
<comment type="catalytic activity">
    <reaction evidence="1 11">
        <text>2-phosphoglycolate + H2O = glycolate + phosphate</text>
        <dbReference type="Rhea" id="RHEA:14369"/>
        <dbReference type="ChEBI" id="CHEBI:15377"/>
        <dbReference type="ChEBI" id="CHEBI:29805"/>
        <dbReference type="ChEBI" id="CHEBI:43474"/>
        <dbReference type="ChEBI" id="CHEBI:58033"/>
        <dbReference type="EC" id="3.1.3.18"/>
    </reaction>
</comment>
<organism evidence="12 13">
    <name type="scientific">Rosenbergiella australiborealis</name>
    <dbReference type="NCBI Taxonomy" id="1544696"/>
    <lineage>
        <taxon>Bacteria</taxon>
        <taxon>Pseudomonadati</taxon>
        <taxon>Pseudomonadota</taxon>
        <taxon>Gammaproteobacteria</taxon>
        <taxon>Enterobacterales</taxon>
        <taxon>Erwiniaceae</taxon>
        <taxon>Rosenbergiella</taxon>
    </lineage>
</organism>
<dbReference type="InterPro" id="IPR023214">
    <property type="entry name" value="HAD_sf"/>
</dbReference>
<dbReference type="PANTHER" id="PTHR43434">
    <property type="entry name" value="PHOSPHOGLYCOLATE PHOSPHATASE"/>
    <property type="match status" value="1"/>
</dbReference>
<comment type="pathway">
    <text evidence="3 11">Organic acid metabolism; glycolate biosynthesis; glycolate from 2-phosphoglycolate: step 1/1.</text>
</comment>
<evidence type="ECO:0000256" key="6">
    <source>
        <dbReference type="ARBA" id="ARBA00022723"/>
    </source>
</evidence>
<dbReference type="InterPro" id="IPR006439">
    <property type="entry name" value="HAD-SF_hydro_IA"/>
</dbReference>
<gene>
    <name evidence="12" type="ORF">HGT73_07935</name>
</gene>
<proteinExistence type="inferred from homology"/>
<dbReference type="InterPro" id="IPR050155">
    <property type="entry name" value="HAD-like_hydrolase_sf"/>
</dbReference>
<dbReference type="InterPro" id="IPR023198">
    <property type="entry name" value="PGP-like_dom2"/>
</dbReference>
<dbReference type="Proteomes" id="UP000786875">
    <property type="component" value="Unassembled WGS sequence"/>
</dbReference>
<dbReference type="NCBIfam" id="TIGR01549">
    <property type="entry name" value="HAD-SF-IA-v1"/>
    <property type="match status" value="1"/>
</dbReference>
<dbReference type="SUPFAM" id="SSF56784">
    <property type="entry name" value="HAD-like"/>
    <property type="match status" value="1"/>
</dbReference>
<evidence type="ECO:0000256" key="10">
    <source>
        <dbReference type="ARBA" id="ARBA00023277"/>
    </source>
</evidence>
<dbReference type="SFLD" id="SFLDS00003">
    <property type="entry name" value="Haloacid_Dehalogenase"/>
    <property type="match status" value="1"/>
</dbReference>
<dbReference type="EC" id="3.1.3.18" evidence="5 11"/>
<evidence type="ECO:0000256" key="11">
    <source>
        <dbReference type="HAMAP-Rule" id="MF_00495"/>
    </source>
</evidence>
<dbReference type="PANTHER" id="PTHR43434:SF1">
    <property type="entry name" value="PHOSPHOGLYCOLATE PHOSPHATASE"/>
    <property type="match status" value="1"/>
</dbReference>
<dbReference type="Gene3D" id="3.40.50.1000">
    <property type="entry name" value="HAD superfamily/HAD-like"/>
    <property type="match status" value="1"/>
</dbReference>
<dbReference type="EMBL" id="JABBFO010000006">
    <property type="protein sequence ID" value="MBT0727314.1"/>
    <property type="molecule type" value="Genomic_DNA"/>
</dbReference>
<dbReference type="InterPro" id="IPR036412">
    <property type="entry name" value="HAD-like_sf"/>
</dbReference>
<evidence type="ECO:0000256" key="8">
    <source>
        <dbReference type="ARBA" id="ARBA00022842"/>
    </source>
</evidence>
<accession>A0ABS5T4M4</accession>
<dbReference type="NCBIfam" id="TIGR01449">
    <property type="entry name" value="PGP_bact"/>
    <property type="match status" value="1"/>
</dbReference>
<comment type="cofactor">
    <cofactor evidence="2 11">
        <name>Mg(2+)</name>
        <dbReference type="ChEBI" id="CHEBI:18420"/>
    </cofactor>
</comment>
<name>A0ABS5T4M4_9GAMM</name>
<reference evidence="12 13" key="1">
    <citation type="submission" date="2020-04" db="EMBL/GenBank/DDBJ databases">
        <title>Genome sequencing of Rosenbergiella species.</title>
        <authorList>
            <person name="Alvarez-Perez S."/>
            <person name="Lievens B."/>
        </authorList>
    </citation>
    <scope>NUCLEOTIDE SEQUENCE [LARGE SCALE GENOMIC DNA]</scope>
    <source>
        <strain evidence="12 13">CdVSA20.1</strain>
    </source>
</reference>
<dbReference type="GO" id="GO:0008967">
    <property type="term" value="F:phosphoglycolate phosphatase activity"/>
    <property type="evidence" value="ECO:0007669"/>
    <property type="project" value="UniProtKB-EC"/>
</dbReference>
<dbReference type="PRINTS" id="PR00413">
    <property type="entry name" value="HADHALOGNASE"/>
</dbReference>
<evidence type="ECO:0000256" key="1">
    <source>
        <dbReference type="ARBA" id="ARBA00000830"/>
    </source>
</evidence>
<feature type="binding site" evidence="11">
    <location>
        <position position="13"/>
    </location>
    <ligand>
        <name>Mg(2+)</name>
        <dbReference type="ChEBI" id="CHEBI:18420"/>
    </ligand>
</feature>
<evidence type="ECO:0000256" key="2">
    <source>
        <dbReference type="ARBA" id="ARBA00001946"/>
    </source>
</evidence>
<dbReference type="Pfam" id="PF13419">
    <property type="entry name" value="HAD_2"/>
    <property type="match status" value="1"/>
</dbReference>
<protein>
    <recommendedName>
        <fullName evidence="5 11">Phosphoglycolate phosphatase</fullName>
        <shortName evidence="11">PGP</shortName>
        <shortName evidence="11">PGPase</shortName>
        <ecNumber evidence="5 11">3.1.3.18</ecNumber>
    </recommendedName>
</protein>
<keyword evidence="13" id="KW-1185">Reference proteome</keyword>
<evidence type="ECO:0000256" key="9">
    <source>
        <dbReference type="ARBA" id="ARBA00023214"/>
    </source>
</evidence>
<evidence type="ECO:0000313" key="12">
    <source>
        <dbReference type="EMBL" id="MBT0727314.1"/>
    </source>
</evidence>
<keyword evidence="7 11" id="KW-0378">Hydrolase</keyword>
<evidence type="ECO:0000256" key="7">
    <source>
        <dbReference type="ARBA" id="ARBA00022801"/>
    </source>
</evidence>
<evidence type="ECO:0000256" key="3">
    <source>
        <dbReference type="ARBA" id="ARBA00004818"/>
    </source>
</evidence>
<dbReference type="InterPro" id="IPR041492">
    <property type="entry name" value="HAD_2"/>
</dbReference>
<comment type="caution">
    <text evidence="12">The sequence shown here is derived from an EMBL/GenBank/DDBJ whole genome shotgun (WGS) entry which is preliminary data.</text>
</comment>
<dbReference type="NCBIfam" id="NF009697">
    <property type="entry name" value="PRK13222.1-4"/>
    <property type="match status" value="1"/>
</dbReference>
<keyword evidence="6 11" id="KW-0479">Metal-binding</keyword>
<comment type="function">
    <text evidence="11">Specifically catalyzes the dephosphorylation of 2-phosphoglycolate. Is involved in the dissimilation of the intracellular 2-phosphoglycolate formed during the DNA repair of 3'-phosphoglycolate ends, a major class of DNA lesions induced by oxidative stress.</text>
</comment>
<keyword evidence="8 11" id="KW-0460">Magnesium</keyword>
<dbReference type="NCBIfam" id="NF009695">
    <property type="entry name" value="PRK13222.1-2"/>
    <property type="match status" value="1"/>
</dbReference>
<dbReference type="HAMAP" id="MF_00495">
    <property type="entry name" value="GPH_hydrolase_bact"/>
    <property type="match status" value="1"/>
</dbReference>
<keyword evidence="9 11" id="KW-0868">Chloride</keyword>
<dbReference type="SFLD" id="SFLDG01135">
    <property type="entry name" value="C1.5.6:_HAD__Beta-PGM__Phospha"/>
    <property type="match status" value="1"/>
</dbReference>
<dbReference type="SFLD" id="SFLDG01129">
    <property type="entry name" value="C1.5:_HAD__Beta-PGM__Phosphata"/>
    <property type="match status" value="1"/>
</dbReference>
<comment type="subunit">
    <text evidence="11">Monomer.</text>
</comment>
<evidence type="ECO:0000256" key="4">
    <source>
        <dbReference type="ARBA" id="ARBA00006171"/>
    </source>
</evidence>
<evidence type="ECO:0000256" key="5">
    <source>
        <dbReference type="ARBA" id="ARBA00013078"/>
    </source>
</evidence>
<dbReference type="CDD" id="cd16417">
    <property type="entry name" value="HAD_PGPase"/>
    <property type="match status" value="1"/>
</dbReference>